<name>A0A0G1XXR8_9BACT</name>
<accession>A0A0G1XXR8</accession>
<sequence length="77" mass="8925">MIKHWGALGNRPENPMAISKKVREKVDGLVREHFEKEMQGLHQVLARRSRRPRPLEYRVKDALVEVSLLGKPSPSDR</sequence>
<dbReference type="EMBL" id="LCRO01000004">
    <property type="protein sequence ID" value="KKW35685.1"/>
    <property type="molecule type" value="Genomic_DNA"/>
</dbReference>
<proteinExistence type="predicted"/>
<protein>
    <submittedName>
        <fullName evidence="1">Uncharacterized protein</fullName>
    </submittedName>
</protein>
<dbReference type="Proteomes" id="UP000034740">
    <property type="component" value="Unassembled WGS sequence"/>
</dbReference>
<evidence type="ECO:0000313" key="1">
    <source>
        <dbReference type="EMBL" id="KKW35685.1"/>
    </source>
</evidence>
<organism evidence="1 2">
    <name type="scientific">Candidatus Adlerbacteria bacterium GW2011_GWA1_54_10</name>
    <dbReference type="NCBI Taxonomy" id="1618605"/>
    <lineage>
        <taxon>Bacteria</taxon>
        <taxon>Candidatus Adleribacteriota</taxon>
    </lineage>
</organism>
<reference evidence="1 2" key="1">
    <citation type="journal article" date="2015" name="Nature">
        <title>rRNA introns, odd ribosomes, and small enigmatic genomes across a large radiation of phyla.</title>
        <authorList>
            <person name="Brown C.T."/>
            <person name="Hug L.A."/>
            <person name="Thomas B.C."/>
            <person name="Sharon I."/>
            <person name="Castelle C.J."/>
            <person name="Singh A."/>
            <person name="Wilkins M.J."/>
            <person name="Williams K.H."/>
            <person name="Banfield J.F."/>
        </authorList>
    </citation>
    <scope>NUCLEOTIDE SEQUENCE [LARGE SCALE GENOMIC DNA]</scope>
</reference>
<comment type="caution">
    <text evidence="1">The sequence shown here is derived from an EMBL/GenBank/DDBJ whole genome shotgun (WGS) entry which is preliminary data.</text>
</comment>
<evidence type="ECO:0000313" key="2">
    <source>
        <dbReference type="Proteomes" id="UP000034740"/>
    </source>
</evidence>
<gene>
    <name evidence="1" type="ORF">UY83_C0004G0009</name>
</gene>
<dbReference type="AlphaFoldDB" id="A0A0G1XXR8"/>